<dbReference type="InterPro" id="IPR000547">
    <property type="entry name" value="Clathrin_H-chain/VPS_repeat"/>
</dbReference>
<dbReference type="GO" id="GO:0016020">
    <property type="term" value="C:membrane"/>
    <property type="evidence" value="ECO:0007669"/>
    <property type="project" value="TreeGrafter"/>
</dbReference>
<dbReference type="GO" id="GO:0006914">
    <property type="term" value="P:autophagy"/>
    <property type="evidence" value="ECO:0007669"/>
    <property type="project" value="TreeGrafter"/>
</dbReference>
<organism evidence="4 5">
    <name type="scientific">Turnera subulata</name>
    <dbReference type="NCBI Taxonomy" id="218843"/>
    <lineage>
        <taxon>Eukaryota</taxon>
        <taxon>Viridiplantae</taxon>
        <taxon>Streptophyta</taxon>
        <taxon>Embryophyta</taxon>
        <taxon>Tracheophyta</taxon>
        <taxon>Spermatophyta</taxon>
        <taxon>Magnoliopsida</taxon>
        <taxon>eudicotyledons</taxon>
        <taxon>Gunneridae</taxon>
        <taxon>Pentapetalae</taxon>
        <taxon>rosids</taxon>
        <taxon>fabids</taxon>
        <taxon>Malpighiales</taxon>
        <taxon>Passifloraceae</taxon>
        <taxon>Turnera</taxon>
    </lineage>
</organism>
<protein>
    <recommendedName>
        <fullName evidence="3">CNH domain-containing protein</fullName>
    </recommendedName>
</protein>
<dbReference type="Pfam" id="PF10367">
    <property type="entry name" value="zf-Vps39_C"/>
    <property type="match status" value="1"/>
</dbReference>
<feature type="region of interest" description="Disordered" evidence="2">
    <location>
        <begin position="141"/>
        <end position="196"/>
    </location>
</feature>
<evidence type="ECO:0000256" key="1">
    <source>
        <dbReference type="PROSITE-ProRule" id="PRU01006"/>
    </source>
</evidence>
<dbReference type="GO" id="GO:0034058">
    <property type="term" value="P:endosomal vesicle fusion"/>
    <property type="evidence" value="ECO:0007669"/>
    <property type="project" value="TreeGrafter"/>
</dbReference>
<feature type="repeat" description="CHCR" evidence="1">
    <location>
        <begin position="683"/>
        <end position="864"/>
    </location>
</feature>
<reference evidence="4" key="1">
    <citation type="submission" date="2022-02" db="EMBL/GenBank/DDBJ databases">
        <authorList>
            <person name="Henning P.M."/>
            <person name="McCubbin A.G."/>
            <person name="Shore J.S."/>
        </authorList>
    </citation>
    <scope>NUCLEOTIDE SEQUENCE</scope>
    <source>
        <strain evidence="4">F60SS</strain>
        <tissue evidence="4">Leaves</tissue>
    </source>
</reference>
<dbReference type="GO" id="GO:0005737">
    <property type="term" value="C:cytoplasm"/>
    <property type="evidence" value="ECO:0007669"/>
    <property type="project" value="TreeGrafter"/>
</dbReference>
<dbReference type="PROSITE" id="PS50219">
    <property type="entry name" value="CNH"/>
    <property type="match status" value="1"/>
</dbReference>
<feature type="compositionally biased region" description="Basic residues" evidence="2">
    <location>
        <begin position="156"/>
        <end position="167"/>
    </location>
</feature>
<dbReference type="AlphaFoldDB" id="A0A9Q0J767"/>
<gene>
    <name evidence="4" type="ORF">Tsubulata_009852</name>
</gene>
<dbReference type="PANTHER" id="PTHR12894:SF43">
    <property type="entry name" value="VACUOLAR SORTING PROTEIN 3"/>
    <property type="match status" value="1"/>
</dbReference>
<evidence type="ECO:0000256" key="2">
    <source>
        <dbReference type="SAM" id="MobiDB-lite"/>
    </source>
</evidence>
<evidence type="ECO:0000313" key="4">
    <source>
        <dbReference type="EMBL" id="KAJ4832081.1"/>
    </source>
</evidence>
<dbReference type="InterPro" id="IPR055358">
    <property type="entry name" value="CHCR"/>
</dbReference>
<accession>A0A9Q0J767</accession>
<dbReference type="InterPro" id="IPR019453">
    <property type="entry name" value="VPS39/TGFA1_Znf"/>
</dbReference>
<dbReference type="EMBL" id="JAKUCV010005205">
    <property type="protein sequence ID" value="KAJ4832081.1"/>
    <property type="molecule type" value="Genomic_DNA"/>
</dbReference>
<dbReference type="InterPro" id="IPR019452">
    <property type="entry name" value="VPS39/TGF_beta_rcpt-assoc_1"/>
</dbReference>
<dbReference type="Pfam" id="PF10366">
    <property type="entry name" value="Vps39_1"/>
    <property type="match status" value="1"/>
</dbReference>
<proteinExistence type="predicted"/>
<dbReference type="PROSITE" id="PS50236">
    <property type="entry name" value="CHCR"/>
    <property type="match status" value="1"/>
</dbReference>
<evidence type="ECO:0000313" key="5">
    <source>
        <dbReference type="Proteomes" id="UP001141552"/>
    </source>
</evidence>
<dbReference type="GO" id="GO:0006886">
    <property type="term" value="P:intracellular protein transport"/>
    <property type="evidence" value="ECO:0007669"/>
    <property type="project" value="UniProtKB-UniRule"/>
</dbReference>
<feature type="domain" description="CNH" evidence="3">
    <location>
        <begin position="34"/>
        <end position="369"/>
    </location>
</feature>
<dbReference type="Proteomes" id="UP001141552">
    <property type="component" value="Unassembled WGS sequence"/>
</dbReference>
<evidence type="ECO:0000259" key="3">
    <source>
        <dbReference type="PROSITE" id="PS50219"/>
    </source>
</evidence>
<feature type="compositionally biased region" description="Low complexity" evidence="2">
    <location>
        <begin position="187"/>
        <end position="196"/>
    </location>
</feature>
<feature type="compositionally biased region" description="Low complexity" evidence="2">
    <location>
        <begin position="141"/>
        <end position="151"/>
    </location>
</feature>
<keyword evidence="5" id="KW-1185">Reference proteome</keyword>
<dbReference type="PANTHER" id="PTHR12894">
    <property type="entry name" value="CNH DOMAIN CONTAINING"/>
    <property type="match status" value="1"/>
</dbReference>
<sequence length="1004" mass="110724">MANPDPSPASSRTVLDPLSTFDLSSISPSPIHSLSLSLSSSSHDQTLFHLGTRSGSLLLLLLQPPSLSLLRTLPLANSPILSLLPLPDLPNLLVLANNSLFLIDSLLSLPHKKLPLPKSLPLISALSKRIVSPESPCTDLSLVSPDSSSSSTRGQHFFHKLGGRSRGRANGIKTESSPETEADGEESNGNSSSSSRSRSKYEFVVVSGKKLVLTELVNGSSLVVVKELVCLDEGIKSVVWINDSIIVGTSKGYSLFSCVSGQGGVLFTLPEDVASLPLMKVLAWKEKKVMLVVDNVGLVVNSEGQPVGGSLVFRRGRPECVGELGPYVVVVKGGKMELCCKKSGRCVQTVAFAVDGVGPCFVANEEGGDGEVVAVATPSKVFCYRKVPSEEQIKDLLRKKNFKEAISLVEELESDGELSKEMLSFVHAQVGFLLLFDLHFEDAVNHFLQSETMQPSEVFPFIMRDPNRWSLLVPRNRYWGLHPPPAPLEDVIDDGLLAIQRAIFLRKAGIDTTVDEEFLSNPPARADLLQVAIKNIIRYLEVSRGKELTVEVKEGVDTLLMYLYRALNNVDDMEKLASSENNCIVEELETLLDDSGHLRTLAFLYASKGVSSKALAIWRILARNYSSGLWKDTAADSNSNVLSGREIAAIEASKILEESSDQDLVLQHLGWVADINSILAVQILTSEKRVDQLSPDKVIAAIDPRKVEILQSYLQWLIEDQDSNDSQLHTLYAVSLAKSAIEILENQSSPQELDDGKVLAGQICGSERTSIFTSSVRERLQIFLQSSDLYDPEEILDLIEGSELWLEKAILYRRLGQETLVLQILALKLEDSEAAEHYCAEIGRPDAYMQLLDMYLDPQNGKEPMFNAAVRLLHNHGEALDPLQVLETLSPDMPLKLASDTILRMLRARIHHHRQGQIVHNLSRALAVDARLARLEERSRLVQINDESLCDSCHARLGTKLFAMYPDDTVVCYKCFRRQGESTSVTGRDFKQDVLIKPGWLVTR</sequence>
<dbReference type="OrthoDB" id="10258882at2759"/>
<comment type="caution">
    <text evidence="4">The sequence shown here is derived from an EMBL/GenBank/DDBJ whole genome shotgun (WGS) entry which is preliminary data.</text>
</comment>
<dbReference type="InterPro" id="IPR001180">
    <property type="entry name" value="CNH_dom"/>
</dbReference>
<reference evidence="4" key="2">
    <citation type="journal article" date="2023" name="Plants (Basel)">
        <title>Annotation of the Turnera subulata (Passifloraceae) Draft Genome Reveals the S-Locus Evolved after the Divergence of Turneroideae from Passifloroideae in a Stepwise Manner.</title>
        <authorList>
            <person name="Henning P.M."/>
            <person name="Roalson E.H."/>
            <person name="Mir W."/>
            <person name="McCubbin A.G."/>
            <person name="Shore J.S."/>
        </authorList>
    </citation>
    <scope>NUCLEOTIDE SEQUENCE</scope>
    <source>
        <strain evidence="4">F60SS</strain>
    </source>
</reference>
<dbReference type="InterPro" id="IPR032914">
    <property type="entry name" value="Vam6/VPS39/TRAP1"/>
</dbReference>
<dbReference type="Pfam" id="PF00637">
    <property type="entry name" value="Clathrin"/>
    <property type="match status" value="1"/>
</dbReference>
<name>A0A9Q0J767_9ROSI</name>